<dbReference type="AlphaFoldDB" id="A0A8H5FLI3"/>
<evidence type="ECO:0000313" key="2">
    <source>
        <dbReference type="Proteomes" id="UP000541558"/>
    </source>
</evidence>
<gene>
    <name evidence="1" type="ORF">D9611_001953</name>
</gene>
<protein>
    <submittedName>
        <fullName evidence="1">Uncharacterized protein</fullName>
    </submittedName>
</protein>
<name>A0A8H5FLI3_9AGAR</name>
<keyword evidence="2" id="KW-1185">Reference proteome</keyword>
<dbReference type="OrthoDB" id="2750929at2759"/>
<sequence length="392" mass="43640">MLQRVSTTLRRAVNASFAGSSIPTRALGLLVTHGTPGKPGWNTASTPRNMHGSIQLLRPMSSSAVQHDVVRRRRRKRTVNNLDPKRLNIRDIVDLNGPRQPGVSFGAAGIMLDYFCTKTPFPPNSRGFFYYHSRPGLPAGAGEIRFRGVDSLSAYCQSSADELFANGRDILDNTGHKPWRIHMLQVYSARRYDPIRRLLLSQGLIDATRDREIEQRVSAAGLKNIGISTILDTISDTFVIQLPSLALFAAFIHDECIVPASEVAYNLHWRDRPETVEGSDAHWRLYQGAAVVRYELKKAETNKMFYGAKQGEVVLVLRILELLDPAGPDEVPFRLPEGGDLAQGTSPSFYWFMPLDRARKQGIITPSSLKVLEDLYLGDSASTETTFMKSPS</sequence>
<dbReference type="EMBL" id="JAACJK010000001">
    <property type="protein sequence ID" value="KAF5341635.1"/>
    <property type="molecule type" value="Genomic_DNA"/>
</dbReference>
<dbReference type="Proteomes" id="UP000541558">
    <property type="component" value="Unassembled WGS sequence"/>
</dbReference>
<organism evidence="1 2">
    <name type="scientific">Ephemerocybe angulata</name>
    <dbReference type="NCBI Taxonomy" id="980116"/>
    <lineage>
        <taxon>Eukaryota</taxon>
        <taxon>Fungi</taxon>
        <taxon>Dikarya</taxon>
        <taxon>Basidiomycota</taxon>
        <taxon>Agaricomycotina</taxon>
        <taxon>Agaricomycetes</taxon>
        <taxon>Agaricomycetidae</taxon>
        <taxon>Agaricales</taxon>
        <taxon>Agaricineae</taxon>
        <taxon>Psathyrellaceae</taxon>
        <taxon>Ephemerocybe</taxon>
    </lineage>
</organism>
<accession>A0A8H5FLI3</accession>
<proteinExistence type="predicted"/>
<evidence type="ECO:0000313" key="1">
    <source>
        <dbReference type="EMBL" id="KAF5341635.1"/>
    </source>
</evidence>
<reference evidence="1 2" key="1">
    <citation type="journal article" date="2020" name="ISME J.">
        <title>Uncovering the hidden diversity of litter-decomposition mechanisms in mushroom-forming fungi.</title>
        <authorList>
            <person name="Floudas D."/>
            <person name="Bentzer J."/>
            <person name="Ahren D."/>
            <person name="Johansson T."/>
            <person name="Persson P."/>
            <person name="Tunlid A."/>
        </authorList>
    </citation>
    <scope>NUCLEOTIDE SEQUENCE [LARGE SCALE GENOMIC DNA]</scope>
    <source>
        <strain evidence="1 2">CBS 175.51</strain>
    </source>
</reference>
<comment type="caution">
    <text evidence="1">The sequence shown here is derived from an EMBL/GenBank/DDBJ whole genome shotgun (WGS) entry which is preliminary data.</text>
</comment>